<name>A0A1F5G612_9BACT</name>
<sequence length="173" mass="19649">MKIAFYGGQSTGMIVLLNLIAKGHNIRAVFCEDEKIEKIAEEFNLQIFPKHKLDDQELIEKLAKQIDLLLCCHGKKIFSPHLVKSIPCINIHPCLYKYKGAKPILRLINDGVNKASVASHWMTEKVDGGKVIVEKFIRIDSIKNKVEADVYNDLYPLYIEVVNATLAKIHRHA</sequence>
<feature type="domain" description="Formyl transferase N-terminal" evidence="5">
    <location>
        <begin position="44"/>
        <end position="143"/>
    </location>
</feature>
<gene>
    <name evidence="6" type="ORF">A2693_03225</name>
</gene>
<evidence type="ECO:0000313" key="6">
    <source>
        <dbReference type="EMBL" id="OGD87316.1"/>
    </source>
</evidence>
<dbReference type="InterPro" id="IPR002376">
    <property type="entry name" value="Formyl_transf_N"/>
</dbReference>
<reference evidence="6 7" key="1">
    <citation type="journal article" date="2016" name="Nat. Commun.">
        <title>Thousands of microbial genomes shed light on interconnected biogeochemical processes in an aquifer system.</title>
        <authorList>
            <person name="Anantharaman K."/>
            <person name="Brown C.T."/>
            <person name="Hug L.A."/>
            <person name="Sharon I."/>
            <person name="Castelle C.J."/>
            <person name="Probst A.J."/>
            <person name="Thomas B.C."/>
            <person name="Singh A."/>
            <person name="Wilkins M.J."/>
            <person name="Karaoz U."/>
            <person name="Brodie E.L."/>
            <person name="Williams K.H."/>
            <person name="Hubbard S.S."/>
            <person name="Banfield J.F."/>
        </authorList>
    </citation>
    <scope>NUCLEOTIDE SEQUENCE [LARGE SCALE GENOMIC DNA]</scope>
</reference>
<evidence type="ECO:0000256" key="1">
    <source>
        <dbReference type="ARBA" id="ARBA00005054"/>
    </source>
</evidence>
<evidence type="ECO:0000256" key="2">
    <source>
        <dbReference type="ARBA" id="ARBA00012254"/>
    </source>
</evidence>
<dbReference type="AlphaFoldDB" id="A0A1F5G612"/>
<dbReference type="Proteomes" id="UP000178577">
    <property type="component" value="Unassembled WGS sequence"/>
</dbReference>
<dbReference type="InterPro" id="IPR036477">
    <property type="entry name" value="Formyl_transf_N_sf"/>
</dbReference>
<comment type="caution">
    <text evidence="6">The sequence shown here is derived from an EMBL/GenBank/DDBJ whole genome shotgun (WGS) entry which is preliminary data.</text>
</comment>
<dbReference type="PANTHER" id="PTHR43369">
    <property type="entry name" value="PHOSPHORIBOSYLGLYCINAMIDE FORMYLTRANSFERASE"/>
    <property type="match status" value="1"/>
</dbReference>
<evidence type="ECO:0000256" key="3">
    <source>
        <dbReference type="ARBA" id="ARBA00022679"/>
    </source>
</evidence>
<dbReference type="Pfam" id="PF00551">
    <property type="entry name" value="Formyl_trans_N"/>
    <property type="match status" value="1"/>
</dbReference>
<dbReference type="SUPFAM" id="SSF53328">
    <property type="entry name" value="Formyltransferase"/>
    <property type="match status" value="1"/>
</dbReference>
<organism evidence="6 7">
    <name type="scientific">Candidatus Curtissbacteria bacterium RIFCSPHIGHO2_01_FULL_40_12</name>
    <dbReference type="NCBI Taxonomy" id="1797710"/>
    <lineage>
        <taxon>Bacteria</taxon>
        <taxon>Candidatus Curtissiibacteriota</taxon>
    </lineage>
</organism>
<evidence type="ECO:0000259" key="5">
    <source>
        <dbReference type="Pfam" id="PF00551"/>
    </source>
</evidence>
<proteinExistence type="predicted"/>
<protein>
    <recommendedName>
        <fullName evidence="2">phosphoribosylglycinamide formyltransferase 1</fullName>
        <ecNumber evidence="2">2.1.2.2</ecNumber>
    </recommendedName>
</protein>
<dbReference type="Gene3D" id="3.40.50.12230">
    <property type="match status" value="1"/>
</dbReference>
<dbReference type="EC" id="2.1.2.2" evidence="2"/>
<comment type="pathway">
    <text evidence="1">Purine metabolism; IMP biosynthesis via de novo pathway; N(2)-formyl-N(1)-(5-phospho-D-ribosyl)glycinamide from N(1)-(5-phospho-D-ribosyl)glycinamide (10-formyl THF route): step 1/1.</text>
</comment>
<dbReference type="GO" id="GO:0004644">
    <property type="term" value="F:phosphoribosylglycinamide formyltransferase activity"/>
    <property type="evidence" value="ECO:0007669"/>
    <property type="project" value="UniProtKB-EC"/>
</dbReference>
<keyword evidence="3" id="KW-0808">Transferase</keyword>
<dbReference type="GO" id="GO:0006189">
    <property type="term" value="P:'de novo' IMP biosynthetic process"/>
    <property type="evidence" value="ECO:0007669"/>
    <property type="project" value="TreeGrafter"/>
</dbReference>
<dbReference type="EMBL" id="MFAY01000061">
    <property type="protein sequence ID" value="OGD87316.1"/>
    <property type="molecule type" value="Genomic_DNA"/>
</dbReference>
<evidence type="ECO:0000313" key="7">
    <source>
        <dbReference type="Proteomes" id="UP000178577"/>
    </source>
</evidence>
<dbReference type="PANTHER" id="PTHR43369:SF2">
    <property type="entry name" value="PHOSPHORIBOSYLGLYCINAMIDE FORMYLTRANSFERASE"/>
    <property type="match status" value="1"/>
</dbReference>
<keyword evidence="4" id="KW-0658">Purine biosynthesis</keyword>
<accession>A0A1F5G612</accession>
<dbReference type="GO" id="GO:0005737">
    <property type="term" value="C:cytoplasm"/>
    <property type="evidence" value="ECO:0007669"/>
    <property type="project" value="TreeGrafter"/>
</dbReference>
<evidence type="ECO:0000256" key="4">
    <source>
        <dbReference type="ARBA" id="ARBA00022755"/>
    </source>
</evidence>